<dbReference type="Proteomes" id="UP000499080">
    <property type="component" value="Unassembled WGS sequence"/>
</dbReference>
<accession>A0A4Y2DEX1</accession>
<keyword evidence="4" id="KW-1185">Reference proteome</keyword>
<evidence type="ECO:0000313" key="2">
    <source>
        <dbReference type="EMBL" id="GBM15390.1"/>
    </source>
</evidence>
<evidence type="ECO:0000313" key="4">
    <source>
        <dbReference type="Proteomes" id="UP000499080"/>
    </source>
</evidence>
<feature type="non-terminal residue" evidence="1">
    <location>
        <position position="1"/>
    </location>
</feature>
<evidence type="ECO:0000313" key="1">
    <source>
        <dbReference type="EMBL" id="GBM15352.1"/>
    </source>
</evidence>
<dbReference type="EMBL" id="BGPR01166575">
    <property type="protein sequence ID" value="GBM15390.1"/>
    <property type="molecule type" value="Genomic_DNA"/>
</dbReference>
<gene>
    <name evidence="1" type="ORF">AVEN_105218_1</name>
    <name evidence="2" type="ORF">AVEN_188403_1</name>
    <name evidence="3" type="ORF">AVEN_198304_1</name>
</gene>
<dbReference type="EMBL" id="BGPR01166562">
    <property type="protein sequence ID" value="GBM15352.1"/>
    <property type="molecule type" value="Genomic_DNA"/>
</dbReference>
<dbReference type="AlphaFoldDB" id="A0A4Y2DEX1"/>
<protein>
    <submittedName>
        <fullName evidence="1">Uncharacterized protein</fullName>
    </submittedName>
</protein>
<dbReference type="EMBL" id="BGPR01166576">
    <property type="protein sequence ID" value="GBM15394.1"/>
    <property type="molecule type" value="Genomic_DNA"/>
</dbReference>
<name>A0A4Y2DEX1_ARAVE</name>
<comment type="caution">
    <text evidence="1">The sequence shown here is derived from an EMBL/GenBank/DDBJ whole genome shotgun (WGS) entry which is preliminary data.</text>
</comment>
<reference evidence="1 4" key="1">
    <citation type="journal article" date="2019" name="Sci. Rep.">
        <title>Orb-weaving spider Araneus ventricosus genome elucidates the spidroin gene catalogue.</title>
        <authorList>
            <person name="Kono N."/>
            <person name="Nakamura H."/>
            <person name="Ohtoshi R."/>
            <person name="Moran D.A.P."/>
            <person name="Shinohara A."/>
            <person name="Yoshida Y."/>
            <person name="Fujiwara M."/>
            <person name="Mori M."/>
            <person name="Tomita M."/>
            <person name="Arakawa K."/>
        </authorList>
    </citation>
    <scope>NUCLEOTIDE SEQUENCE [LARGE SCALE GENOMIC DNA]</scope>
</reference>
<organism evidence="1 4">
    <name type="scientific">Araneus ventricosus</name>
    <name type="common">Orbweaver spider</name>
    <name type="synonym">Epeira ventricosa</name>
    <dbReference type="NCBI Taxonomy" id="182803"/>
    <lineage>
        <taxon>Eukaryota</taxon>
        <taxon>Metazoa</taxon>
        <taxon>Ecdysozoa</taxon>
        <taxon>Arthropoda</taxon>
        <taxon>Chelicerata</taxon>
        <taxon>Arachnida</taxon>
        <taxon>Araneae</taxon>
        <taxon>Araneomorphae</taxon>
        <taxon>Entelegynae</taxon>
        <taxon>Araneoidea</taxon>
        <taxon>Araneidae</taxon>
        <taxon>Araneus</taxon>
    </lineage>
</organism>
<sequence>VRYERDHRGFIINYLLRYRSITDSRQGSTEDRRLGGTGADGIYRSESHVVLIEIFQNGVLSLRCSSSSDHNLKLRTHYKINIA</sequence>
<proteinExistence type="predicted"/>
<evidence type="ECO:0000313" key="3">
    <source>
        <dbReference type="EMBL" id="GBM15394.1"/>
    </source>
</evidence>